<dbReference type="PROSITE" id="PS50885">
    <property type="entry name" value="HAMP"/>
    <property type="match status" value="2"/>
</dbReference>
<evidence type="ECO:0000256" key="10">
    <source>
        <dbReference type="SAM" id="MobiDB-lite"/>
    </source>
</evidence>
<dbReference type="GO" id="GO:0004888">
    <property type="term" value="F:transmembrane signaling receptor activity"/>
    <property type="evidence" value="ECO:0007669"/>
    <property type="project" value="InterPro"/>
</dbReference>
<feature type="domain" description="HAMP" evidence="13">
    <location>
        <begin position="282"/>
        <end position="325"/>
    </location>
</feature>
<evidence type="ECO:0000313" key="14">
    <source>
        <dbReference type="EMBL" id="OHT21422.1"/>
    </source>
</evidence>
<evidence type="ECO:0000256" key="5">
    <source>
        <dbReference type="ARBA" id="ARBA00022989"/>
    </source>
</evidence>
<feature type="transmembrane region" description="Helical" evidence="11">
    <location>
        <begin position="12"/>
        <end position="30"/>
    </location>
</feature>
<keyword evidence="2" id="KW-1003">Cell membrane</keyword>
<dbReference type="Gene3D" id="1.10.287.950">
    <property type="entry name" value="Methyl-accepting chemotaxis protein"/>
    <property type="match status" value="1"/>
</dbReference>
<dbReference type="SUPFAM" id="SSF58104">
    <property type="entry name" value="Methyl-accepting chemotaxis protein (MCP) signaling domain"/>
    <property type="match status" value="1"/>
</dbReference>
<dbReference type="InterPro" id="IPR004089">
    <property type="entry name" value="MCPsignal_dom"/>
</dbReference>
<proteinExistence type="inferred from homology"/>
<feature type="coiled-coil region" evidence="9">
    <location>
        <begin position="342"/>
        <end position="379"/>
    </location>
</feature>
<dbReference type="Gene3D" id="1.10.8.500">
    <property type="entry name" value="HAMP domain in histidine kinase"/>
    <property type="match status" value="1"/>
</dbReference>
<dbReference type="GO" id="GO:0007165">
    <property type="term" value="P:signal transduction"/>
    <property type="evidence" value="ECO:0007669"/>
    <property type="project" value="UniProtKB-KW"/>
</dbReference>
<feature type="region of interest" description="Disordered" evidence="10">
    <location>
        <begin position="569"/>
        <end position="603"/>
    </location>
</feature>
<gene>
    <name evidence="14" type="primary">mcp4_2</name>
    <name evidence="14" type="ORF">BHE75_03429</name>
</gene>
<comment type="subcellular location">
    <subcellularLocation>
        <location evidence="1">Cell membrane</location>
        <topology evidence="1">Multi-pass membrane protein</topology>
    </subcellularLocation>
</comment>
<evidence type="ECO:0000256" key="6">
    <source>
        <dbReference type="ARBA" id="ARBA00023136"/>
    </source>
</evidence>
<keyword evidence="8" id="KW-0807">Transducer</keyword>
<dbReference type="Pfam" id="PF00015">
    <property type="entry name" value="MCPsignal"/>
    <property type="match status" value="1"/>
</dbReference>
<reference evidence="14 15" key="1">
    <citation type="submission" date="2016-09" db="EMBL/GenBank/DDBJ databases">
        <title>Metabolic pathway, cell adaptation mechanisms and a novel monoxygenase revealed through proteogenomic-transcription analysis of a Sphingomonas haloaromaticamans strain degrading the fungicide ortho-phenylphenol.</title>
        <authorList>
            <person name="Perruchon C."/>
            <person name="Papadopoulou E.S."/>
            <person name="Rousidou C."/>
            <person name="Vasileiadis S."/>
            <person name="Tanou G."/>
            <person name="Amoutzias G."/>
            <person name="Molassiotis A."/>
            <person name="Karpouzas D.G."/>
        </authorList>
    </citation>
    <scope>NUCLEOTIDE SEQUENCE [LARGE SCALE GENOMIC DNA]</scope>
    <source>
        <strain evidence="14 15">P3</strain>
    </source>
</reference>
<keyword evidence="9" id="KW-0175">Coiled coil</keyword>
<comment type="caution">
    <text evidence="14">The sequence shown here is derived from an EMBL/GenBank/DDBJ whole genome shotgun (WGS) entry which is preliminary data.</text>
</comment>
<keyword evidence="5 11" id="KW-1133">Transmembrane helix</keyword>
<dbReference type="InterPro" id="IPR004090">
    <property type="entry name" value="Chemotax_Me-accpt_rcpt"/>
</dbReference>
<dbReference type="GO" id="GO:0005886">
    <property type="term" value="C:plasma membrane"/>
    <property type="evidence" value="ECO:0007669"/>
    <property type="project" value="UniProtKB-SubCell"/>
</dbReference>
<dbReference type="RefSeq" id="WP_070934546.1">
    <property type="nucleotide sequence ID" value="NZ_MIPT01000001.1"/>
</dbReference>
<keyword evidence="3" id="KW-0145">Chemotaxis</keyword>
<evidence type="ECO:0000256" key="1">
    <source>
        <dbReference type="ARBA" id="ARBA00004651"/>
    </source>
</evidence>
<dbReference type="SMART" id="SM00304">
    <property type="entry name" value="HAMP"/>
    <property type="match status" value="2"/>
</dbReference>
<organism evidence="14 15">
    <name type="scientific">Edaphosphingomonas haloaromaticamans</name>
    <dbReference type="NCBI Taxonomy" id="653954"/>
    <lineage>
        <taxon>Bacteria</taxon>
        <taxon>Pseudomonadati</taxon>
        <taxon>Pseudomonadota</taxon>
        <taxon>Alphaproteobacteria</taxon>
        <taxon>Sphingomonadales</taxon>
        <taxon>Rhizorhabdaceae</taxon>
        <taxon>Edaphosphingomonas</taxon>
    </lineage>
</organism>
<dbReference type="InterPro" id="IPR051310">
    <property type="entry name" value="MCP_chemotaxis"/>
</dbReference>
<keyword evidence="15" id="KW-1185">Reference proteome</keyword>
<protein>
    <submittedName>
        <fullName evidence="14">Methyl-accepting chemotaxis protein 4</fullName>
    </submittedName>
</protein>
<name>A0A1S1HHW5_9SPHN</name>
<keyword evidence="6 11" id="KW-0472">Membrane</keyword>
<dbReference type="Gene3D" id="3.30.450.20">
    <property type="entry name" value="PAS domain"/>
    <property type="match status" value="1"/>
</dbReference>
<dbReference type="Pfam" id="PF00672">
    <property type="entry name" value="HAMP"/>
    <property type="match status" value="1"/>
</dbReference>
<dbReference type="SUPFAM" id="SSF158472">
    <property type="entry name" value="HAMP domain-like"/>
    <property type="match status" value="1"/>
</dbReference>
<dbReference type="OrthoDB" id="5292010at2"/>
<dbReference type="PROSITE" id="PS50111">
    <property type="entry name" value="CHEMOTAXIS_TRANSDUC_2"/>
    <property type="match status" value="1"/>
</dbReference>
<dbReference type="PANTHER" id="PTHR43531:SF11">
    <property type="entry name" value="METHYL-ACCEPTING CHEMOTAXIS PROTEIN 3"/>
    <property type="match status" value="1"/>
</dbReference>
<evidence type="ECO:0000259" key="12">
    <source>
        <dbReference type="PROSITE" id="PS50111"/>
    </source>
</evidence>
<comment type="similarity">
    <text evidence="7">Belongs to the methyl-accepting chemotaxis (MCP) protein family.</text>
</comment>
<dbReference type="EMBL" id="MIPT01000001">
    <property type="protein sequence ID" value="OHT21422.1"/>
    <property type="molecule type" value="Genomic_DNA"/>
</dbReference>
<evidence type="ECO:0000256" key="11">
    <source>
        <dbReference type="SAM" id="Phobius"/>
    </source>
</evidence>
<feature type="transmembrane region" description="Helical" evidence="11">
    <location>
        <begin position="187"/>
        <end position="208"/>
    </location>
</feature>
<sequence length="620" mass="65056">MHRLKIGGRLNLVSLAALTGLVVVLALSLLRLDTVMRDDIADRTRKTVETAHSVLVHYQKLESAGAMPRADAQAAALAAIRAMRYGKDEYFWVNDMQPRMVMHPMNPALEGKDVGNNTDADGIYMFREMVKVVQAGGEGFVNYSWDKPGANGAQPKISYVKGFAPWGWMIGSGVYVDEIRAAVMKAAYVLGLAVLAVILAVGSLNWFLSRSISRPVVALTQRMRTLAEGDTGSAIPGLDRRDEVGEMAAALGVFRDAAVAKAAAEAEKAQADAEQQFVVTVVSDRLASLSDGDLTAAISEEFPPAYAALKGNYNTAVGNLRDMMTALANSADAIRTGSGEIAQASEDLARRTEANAASLEETSAALSQMEERLRSTAAAAVHTAGQANEAIAIVGSGRATADEAVGAMGRVSESAQGIDSVIEGLDKIAFQTRVLAMNAAVEAGRAGEAGRGFAVVADLVSALAMRSEEEAKRAREQLTATQSDIVMAVDAVQKVDGALANISGSVEEVHKLVATMASDNQAQSATISEITTAVGAMDQSTQQNAAMVEETSAAARNLAGEVEALSERSSRFRTGAPVAARPRLAASASVAPPRAAPRPLPMAQGSAAVDVFADQDWSSF</sequence>
<feature type="compositionally biased region" description="Low complexity" evidence="10">
    <location>
        <begin position="576"/>
        <end position="593"/>
    </location>
</feature>
<dbReference type="SMART" id="SM01049">
    <property type="entry name" value="Cache_2"/>
    <property type="match status" value="1"/>
</dbReference>
<dbReference type="InterPro" id="IPR033480">
    <property type="entry name" value="sCache_2"/>
</dbReference>
<dbReference type="PANTHER" id="PTHR43531">
    <property type="entry name" value="PROTEIN ICFG"/>
    <property type="match status" value="1"/>
</dbReference>
<dbReference type="InterPro" id="IPR003660">
    <property type="entry name" value="HAMP_dom"/>
</dbReference>
<dbReference type="GO" id="GO:0006935">
    <property type="term" value="P:chemotaxis"/>
    <property type="evidence" value="ECO:0007669"/>
    <property type="project" value="UniProtKB-KW"/>
</dbReference>
<dbReference type="PRINTS" id="PR00260">
    <property type="entry name" value="CHEMTRNSDUCR"/>
</dbReference>
<accession>A0A1S1HHW5</accession>
<keyword evidence="4 11" id="KW-0812">Transmembrane</keyword>
<evidence type="ECO:0000259" key="13">
    <source>
        <dbReference type="PROSITE" id="PS50885"/>
    </source>
</evidence>
<dbReference type="CDD" id="cd06225">
    <property type="entry name" value="HAMP"/>
    <property type="match status" value="1"/>
</dbReference>
<dbReference type="Pfam" id="PF17200">
    <property type="entry name" value="sCache_2"/>
    <property type="match status" value="1"/>
</dbReference>
<dbReference type="SMART" id="SM00283">
    <property type="entry name" value="MA"/>
    <property type="match status" value="1"/>
</dbReference>
<evidence type="ECO:0000256" key="4">
    <source>
        <dbReference type="ARBA" id="ARBA00022692"/>
    </source>
</evidence>
<evidence type="ECO:0000256" key="3">
    <source>
        <dbReference type="ARBA" id="ARBA00022500"/>
    </source>
</evidence>
<feature type="domain" description="HAMP" evidence="13">
    <location>
        <begin position="210"/>
        <end position="263"/>
    </location>
</feature>
<evidence type="ECO:0000313" key="15">
    <source>
        <dbReference type="Proteomes" id="UP000179467"/>
    </source>
</evidence>
<dbReference type="Proteomes" id="UP000179467">
    <property type="component" value="Unassembled WGS sequence"/>
</dbReference>
<feature type="domain" description="Methyl-accepting transducer" evidence="12">
    <location>
        <begin position="330"/>
        <end position="559"/>
    </location>
</feature>
<evidence type="ECO:0000256" key="7">
    <source>
        <dbReference type="ARBA" id="ARBA00029447"/>
    </source>
</evidence>
<evidence type="ECO:0000256" key="8">
    <source>
        <dbReference type="PROSITE-ProRule" id="PRU00284"/>
    </source>
</evidence>
<dbReference type="AlphaFoldDB" id="A0A1S1HHW5"/>
<evidence type="ECO:0000256" key="2">
    <source>
        <dbReference type="ARBA" id="ARBA00022475"/>
    </source>
</evidence>
<evidence type="ECO:0000256" key="9">
    <source>
        <dbReference type="SAM" id="Coils"/>
    </source>
</evidence>